<name>A0AAU9VQF3_9CNID</name>
<dbReference type="Proteomes" id="UP001159428">
    <property type="component" value="Unassembled WGS sequence"/>
</dbReference>
<organism evidence="1 2">
    <name type="scientific">Pocillopora meandrina</name>
    <dbReference type="NCBI Taxonomy" id="46732"/>
    <lineage>
        <taxon>Eukaryota</taxon>
        <taxon>Metazoa</taxon>
        <taxon>Cnidaria</taxon>
        <taxon>Anthozoa</taxon>
        <taxon>Hexacorallia</taxon>
        <taxon>Scleractinia</taxon>
        <taxon>Astrocoeniina</taxon>
        <taxon>Pocilloporidae</taxon>
        <taxon>Pocillopora</taxon>
    </lineage>
</organism>
<dbReference type="EMBL" id="CALNXJ010000003">
    <property type="protein sequence ID" value="CAH3036524.1"/>
    <property type="molecule type" value="Genomic_DNA"/>
</dbReference>
<evidence type="ECO:0000313" key="2">
    <source>
        <dbReference type="Proteomes" id="UP001159428"/>
    </source>
</evidence>
<dbReference type="AlphaFoldDB" id="A0AAU9VQF3"/>
<keyword evidence="2" id="KW-1185">Reference proteome</keyword>
<protein>
    <submittedName>
        <fullName evidence="1">Uncharacterized protein</fullName>
    </submittedName>
</protein>
<accession>A0AAU9VQF3</accession>
<gene>
    <name evidence="1" type="ORF">PMEA_00016938</name>
</gene>
<proteinExistence type="predicted"/>
<sequence>MEILVLHEYYSYTSRTTYLQMFLLPSRIVTALGEIDLHGGLVIRDDLMAEGENDTKTLDLFPKHSHHQNITVMYFVKIYFYKENTSRVF</sequence>
<comment type="caution">
    <text evidence="1">The sequence shown here is derived from an EMBL/GenBank/DDBJ whole genome shotgun (WGS) entry which is preliminary data.</text>
</comment>
<reference evidence="1 2" key="1">
    <citation type="submission" date="2022-05" db="EMBL/GenBank/DDBJ databases">
        <authorList>
            <consortium name="Genoscope - CEA"/>
            <person name="William W."/>
        </authorList>
    </citation>
    <scope>NUCLEOTIDE SEQUENCE [LARGE SCALE GENOMIC DNA]</scope>
</reference>
<evidence type="ECO:0000313" key="1">
    <source>
        <dbReference type="EMBL" id="CAH3036524.1"/>
    </source>
</evidence>